<organism evidence="2 3">
    <name type="scientific">Streptomyces doebereineriae</name>
    <dbReference type="NCBI Taxonomy" id="3075528"/>
    <lineage>
        <taxon>Bacteria</taxon>
        <taxon>Bacillati</taxon>
        <taxon>Actinomycetota</taxon>
        <taxon>Actinomycetes</taxon>
        <taxon>Kitasatosporales</taxon>
        <taxon>Streptomycetaceae</taxon>
        <taxon>Streptomyces</taxon>
    </lineage>
</organism>
<protein>
    <submittedName>
        <fullName evidence="2">Uncharacterized protein</fullName>
    </submittedName>
</protein>
<dbReference type="Proteomes" id="UP001183824">
    <property type="component" value="Unassembled WGS sequence"/>
</dbReference>
<reference evidence="3" key="1">
    <citation type="submission" date="2023-07" db="EMBL/GenBank/DDBJ databases">
        <title>30 novel species of actinomycetes from the DSMZ collection.</title>
        <authorList>
            <person name="Nouioui I."/>
        </authorList>
    </citation>
    <scope>NUCLEOTIDE SEQUENCE [LARGE SCALE GENOMIC DNA]</scope>
    <source>
        <strain evidence="3">DSM 41640</strain>
    </source>
</reference>
<proteinExistence type="predicted"/>
<name>A0ABU2VMP9_9ACTN</name>
<evidence type="ECO:0000256" key="1">
    <source>
        <dbReference type="SAM" id="Phobius"/>
    </source>
</evidence>
<evidence type="ECO:0000313" key="2">
    <source>
        <dbReference type="EMBL" id="MDT0486891.1"/>
    </source>
</evidence>
<feature type="transmembrane region" description="Helical" evidence="1">
    <location>
        <begin position="49"/>
        <end position="71"/>
    </location>
</feature>
<keyword evidence="1" id="KW-1133">Transmembrane helix</keyword>
<keyword evidence="1" id="KW-0812">Transmembrane</keyword>
<comment type="caution">
    <text evidence="2">The sequence shown here is derived from an EMBL/GenBank/DDBJ whole genome shotgun (WGS) entry which is preliminary data.</text>
</comment>
<accession>A0ABU2VMP9</accession>
<keyword evidence="3" id="KW-1185">Reference proteome</keyword>
<gene>
    <name evidence="2" type="ORF">RNB18_43170</name>
</gene>
<evidence type="ECO:0000313" key="3">
    <source>
        <dbReference type="Proteomes" id="UP001183824"/>
    </source>
</evidence>
<dbReference type="RefSeq" id="WP_311719598.1">
    <property type="nucleotide sequence ID" value="NZ_JAVREZ010000023.1"/>
</dbReference>
<dbReference type="EMBL" id="JAVREZ010000023">
    <property type="protein sequence ID" value="MDT0486891.1"/>
    <property type="molecule type" value="Genomic_DNA"/>
</dbReference>
<sequence>MSTDRETSHDMSDSDIALLLADAADEVEIGIAPYQAVLRGGRRRRARRWAVAAATALVLAGSSATLAVAGLPGGDGGQVATQPPGPADADPSRVLQTTLATGTDRGTKWRVLINVWSAPRDEKQAEAQRAAMALRGETPPDAHDASDLVGKITYFVYRGYGGKSTKVMENTVPKTDRLTGTDLMSGSLPLEPGGTKDVRLVIGYVAKTAQRVNCTWTNETATAVEKAGSETGTDVPAIRSAAGSNYNWFVCLAPKGTEYQTAEVIE</sequence>
<keyword evidence="1" id="KW-0472">Membrane</keyword>